<feature type="domain" description="Tyrosine specific protein phosphatases" evidence="3">
    <location>
        <begin position="121"/>
        <end position="155"/>
    </location>
</feature>
<evidence type="ECO:0000313" key="5">
    <source>
        <dbReference type="Proteomes" id="UP000266906"/>
    </source>
</evidence>
<name>A0A3N4S1J3_9ACTN</name>
<reference evidence="4 5" key="1">
    <citation type="submission" date="2018-11" db="EMBL/GenBank/DDBJ databases">
        <title>Sequencing the genomes of 1000 actinobacteria strains.</title>
        <authorList>
            <person name="Klenk H.-P."/>
        </authorList>
    </citation>
    <scope>NUCLEOTIDE SEQUENCE [LARGE SCALE GENOMIC DNA]</scope>
    <source>
        <strain evidence="4 5">DSM 44781</strain>
    </source>
</reference>
<evidence type="ECO:0000256" key="1">
    <source>
        <dbReference type="ARBA" id="ARBA00009580"/>
    </source>
</evidence>
<evidence type="ECO:0000256" key="2">
    <source>
        <dbReference type="SAM" id="MobiDB-lite"/>
    </source>
</evidence>
<dbReference type="PROSITE" id="PS50056">
    <property type="entry name" value="TYR_PHOSPHATASE_2"/>
    <property type="match status" value="1"/>
</dbReference>
<dbReference type="EMBL" id="RKQG01000001">
    <property type="protein sequence ID" value="RPE36785.1"/>
    <property type="molecule type" value="Genomic_DNA"/>
</dbReference>
<dbReference type="InterPro" id="IPR000387">
    <property type="entry name" value="Tyr_Pase_dom"/>
</dbReference>
<keyword evidence="5" id="KW-1185">Reference proteome</keyword>
<comment type="similarity">
    <text evidence="1">Belongs to the protein-tyrosine phosphatase family.</text>
</comment>
<sequence>MTAMDAMTSVNTGTGDGGPLDPAGVPGVRNFRDAGGTGALPRGVLYRSGALDRLTPDGARTLHGLGVRTVLDLRSTPEVAARPDALAGGGIRYLHVPVFPEQRWPQEQAELYPLMAELAGRPVVAAVRQLLVAEQRAVLVHCASGKDRTGVVVALLQSLLGAPEAEVTADFLRSNAALGLTVADPAVPGHAARPVAAGHLRRALLSVRSHHGGLDEHLRAHGAKASELAALRAAFRAPRGPGPSVPGAATGR</sequence>
<dbReference type="Gene3D" id="3.90.190.10">
    <property type="entry name" value="Protein tyrosine phosphatase superfamily"/>
    <property type="match status" value="1"/>
</dbReference>
<dbReference type="Pfam" id="PF13350">
    <property type="entry name" value="Y_phosphatase3"/>
    <property type="match status" value="1"/>
</dbReference>
<comment type="caution">
    <text evidence="4">The sequence shown here is derived from an EMBL/GenBank/DDBJ whole genome shotgun (WGS) entry which is preliminary data.</text>
</comment>
<accession>A0A3N4S1J3</accession>
<organism evidence="4 5">
    <name type="scientific">Kitasatospora cineracea</name>
    <dbReference type="NCBI Taxonomy" id="88074"/>
    <lineage>
        <taxon>Bacteria</taxon>
        <taxon>Bacillati</taxon>
        <taxon>Actinomycetota</taxon>
        <taxon>Actinomycetes</taxon>
        <taxon>Kitasatosporales</taxon>
        <taxon>Streptomycetaceae</taxon>
        <taxon>Kitasatospora</taxon>
    </lineage>
</organism>
<evidence type="ECO:0000259" key="3">
    <source>
        <dbReference type="PROSITE" id="PS50056"/>
    </source>
</evidence>
<dbReference type="PROSITE" id="PS00383">
    <property type="entry name" value="TYR_PHOSPHATASE_1"/>
    <property type="match status" value="1"/>
</dbReference>
<dbReference type="InterPro" id="IPR026893">
    <property type="entry name" value="Tyr/Ser_Pase_IphP-type"/>
</dbReference>
<feature type="region of interest" description="Disordered" evidence="2">
    <location>
        <begin position="1"/>
        <end position="22"/>
    </location>
</feature>
<dbReference type="SUPFAM" id="SSF52799">
    <property type="entry name" value="(Phosphotyrosine protein) phosphatases II"/>
    <property type="match status" value="1"/>
</dbReference>
<dbReference type="PANTHER" id="PTHR31126">
    <property type="entry name" value="TYROSINE-PROTEIN PHOSPHATASE"/>
    <property type="match status" value="1"/>
</dbReference>
<dbReference type="PANTHER" id="PTHR31126:SF1">
    <property type="entry name" value="TYROSINE SPECIFIC PROTEIN PHOSPHATASES DOMAIN-CONTAINING PROTEIN"/>
    <property type="match status" value="1"/>
</dbReference>
<dbReference type="AlphaFoldDB" id="A0A3N4S1J3"/>
<proteinExistence type="inferred from homology"/>
<dbReference type="InterPro" id="IPR029021">
    <property type="entry name" value="Prot-tyrosine_phosphatase-like"/>
</dbReference>
<dbReference type="InterPro" id="IPR016130">
    <property type="entry name" value="Tyr_Pase_AS"/>
</dbReference>
<evidence type="ECO:0000313" key="4">
    <source>
        <dbReference type="EMBL" id="RPE36785.1"/>
    </source>
</evidence>
<dbReference type="Proteomes" id="UP000266906">
    <property type="component" value="Unassembled WGS sequence"/>
</dbReference>
<gene>
    <name evidence="4" type="ORF">EDD38_5165</name>
</gene>
<dbReference type="GO" id="GO:0004721">
    <property type="term" value="F:phosphoprotein phosphatase activity"/>
    <property type="evidence" value="ECO:0007669"/>
    <property type="project" value="InterPro"/>
</dbReference>
<protein>
    <submittedName>
        <fullName evidence="4">Protein-tyrosine phosphatase</fullName>
    </submittedName>
</protein>